<evidence type="ECO:0000313" key="2">
    <source>
        <dbReference type="Proteomes" id="UP001139179"/>
    </source>
</evidence>
<dbReference type="AlphaFoldDB" id="A0A9X2DM78"/>
<accession>A0A9X2DM78</accession>
<dbReference type="Proteomes" id="UP001139179">
    <property type="component" value="Unassembled WGS sequence"/>
</dbReference>
<name>A0A9X2DM78_9BACI</name>
<dbReference type="EMBL" id="JAMBOL010000001">
    <property type="protein sequence ID" value="MCM3712545.1"/>
    <property type="molecule type" value="Genomic_DNA"/>
</dbReference>
<organism evidence="1 2">
    <name type="scientific">Halalkalibacter oceani</name>
    <dbReference type="NCBI Taxonomy" id="1653776"/>
    <lineage>
        <taxon>Bacteria</taxon>
        <taxon>Bacillati</taxon>
        <taxon>Bacillota</taxon>
        <taxon>Bacilli</taxon>
        <taxon>Bacillales</taxon>
        <taxon>Bacillaceae</taxon>
        <taxon>Halalkalibacter</taxon>
    </lineage>
</organism>
<sequence>MNKRVGTSWFLIARLSKSGNGYAHYEKAAGKVKTVLFQQLAHNGL</sequence>
<proteinExistence type="predicted"/>
<dbReference type="RefSeq" id="WP_251221424.1">
    <property type="nucleotide sequence ID" value="NZ_JAMBOL010000001.1"/>
</dbReference>
<reference evidence="1" key="1">
    <citation type="submission" date="2022-05" db="EMBL/GenBank/DDBJ databases">
        <title>Comparative Genomics of Spacecraft Associated Microbes.</title>
        <authorList>
            <person name="Tran M.T."/>
            <person name="Wright A."/>
            <person name="Seuylemezian A."/>
            <person name="Eisen J."/>
            <person name="Coil D."/>
        </authorList>
    </citation>
    <scope>NUCLEOTIDE SEQUENCE</scope>
    <source>
        <strain evidence="1">214.1.1</strain>
    </source>
</reference>
<gene>
    <name evidence="1" type="ORF">M3202_00490</name>
</gene>
<protein>
    <submittedName>
        <fullName evidence="1">Uncharacterized protein</fullName>
    </submittedName>
</protein>
<keyword evidence="2" id="KW-1185">Reference proteome</keyword>
<comment type="caution">
    <text evidence="1">The sequence shown here is derived from an EMBL/GenBank/DDBJ whole genome shotgun (WGS) entry which is preliminary data.</text>
</comment>
<evidence type="ECO:0000313" key="1">
    <source>
        <dbReference type="EMBL" id="MCM3712545.1"/>
    </source>
</evidence>